<reference evidence="2 3" key="1">
    <citation type="submission" date="2016-03" db="EMBL/GenBank/DDBJ databases">
        <title>Draft Genome Sequence of the Strain BR 10245 (Bradyrhizobium sp.) isolated from nodules of Centrolobium paraense.</title>
        <authorList>
            <person name="Simoes-Araujo J.L.Sr."/>
            <person name="Barauna A.C."/>
            <person name="Silva K."/>
            <person name="Zilli J.E."/>
        </authorList>
    </citation>
    <scope>NUCLEOTIDE SEQUENCE [LARGE SCALE GENOMIC DNA]</scope>
    <source>
        <strain evidence="2 3">BR 10245</strain>
    </source>
</reference>
<sequence>MLWIDWLTGILGWSAAFLLFADSSFALTVTLAGLLAVHIARIAWLIRQHKLMLTLHQSTVTIVVGGAAGAIVLLLAYLSTALGLVGSWPVYRNVSFVLMLLPFFFVYADIAIASLFRKSLR</sequence>
<dbReference type="Proteomes" id="UP000076959">
    <property type="component" value="Unassembled WGS sequence"/>
</dbReference>
<feature type="transmembrane region" description="Helical" evidence="1">
    <location>
        <begin position="12"/>
        <end position="39"/>
    </location>
</feature>
<dbReference type="AlphaFoldDB" id="A0A176Z462"/>
<evidence type="ECO:0000313" key="2">
    <source>
        <dbReference type="EMBL" id="OAF14274.1"/>
    </source>
</evidence>
<dbReference type="EMBL" id="LUUB01000030">
    <property type="protein sequence ID" value="OAF14274.1"/>
    <property type="molecule type" value="Genomic_DNA"/>
</dbReference>
<dbReference type="STRING" id="1505087.AYJ54_42715"/>
<keyword evidence="3" id="KW-1185">Reference proteome</keyword>
<name>A0A176Z462_9BRAD</name>
<accession>A0A176Z462</accession>
<keyword evidence="1" id="KW-1133">Transmembrane helix</keyword>
<feature type="transmembrane region" description="Helical" evidence="1">
    <location>
        <begin position="60"/>
        <end position="84"/>
    </location>
</feature>
<dbReference type="RefSeq" id="WP_063697482.1">
    <property type="nucleotide sequence ID" value="NZ_LUUB01000030.1"/>
</dbReference>
<dbReference type="OrthoDB" id="8264554at2"/>
<comment type="caution">
    <text evidence="2">The sequence shown here is derived from an EMBL/GenBank/DDBJ whole genome shotgun (WGS) entry which is preliminary data.</text>
</comment>
<evidence type="ECO:0000313" key="3">
    <source>
        <dbReference type="Proteomes" id="UP000076959"/>
    </source>
</evidence>
<proteinExistence type="predicted"/>
<gene>
    <name evidence="2" type="ORF">AYJ54_42715</name>
</gene>
<keyword evidence="1" id="KW-0472">Membrane</keyword>
<feature type="transmembrane region" description="Helical" evidence="1">
    <location>
        <begin position="96"/>
        <end position="116"/>
    </location>
</feature>
<protein>
    <submittedName>
        <fullName evidence="2">Uncharacterized protein</fullName>
    </submittedName>
</protein>
<evidence type="ECO:0000256" key="1">
    <source>
        <dbReference type="SAM" id="Phobius"/>
    </source>
</evidence>
<organism evidence="2 3">
    <name type="scientific">Bradyrhizobium centrolobii</name>
    <dbReference type="NCBI Taxonomy" id="1505087"/>
    <lineage>
        <taxon>Bacteria</taxon>
        <taxon>Pseudomonadati</taxon>
        <taxon>Pseudomonadota</taxon>
        <taxon>Alphaproteobacteria</taxon>
        <taxon>Hyphomicrobiales</taxon>
        <taxon>Nitrobacteraceae</taxon>
        <taxon>Bradyrhizobium</taxon>
    </lineage>
</organism>
<keyword evidence="1" id="KW-0812">Transmembrane</keyword>